<organism evidence="2 3">
    <name type="scientific">Pristionchus fissidentatus</name>
    <dbReference type="NCBI Taxonomy" id="1538716"/>
    <lineage>
        <taxon>Eukaryota</taxon>
        <taxon>Metazoa</taxon>
        <taxon>Ecdysozoa</taxon>
        <taxon>Nematoda</taxon>
        <taxon>Chromadorea</taxon>
        <taxon>Rhabditida</taxon>
        <taxon>Rhabditina</taxon>
        <taxon>Diplogasteromorpha</taxon>
        <taxon>Diplogasteroidea</taxon>
        <taxon>Neodiplogasteridae</taxon>
        <taxon>Pristionchus</taxon>
    </lineage>
</organism>
<evidence type="ECO:0000256" key="1">
    <source>
        <dbReference type="SAM" id="Phobius"/>
    </source>
</evidence>
<accession>A0AAV5VTB2</accession>
<reference evidence="2" key="1">
    <citation type="submission" date="2023-10" db="EMBL/GenBank/DDBJ databases">
        <title>Genome assembly of Pristionchus species.</title>
        <authorList>
            <person name="Yoshida K."/>
            <person name="Sommer R.J."/>
        </authorList>
    </citation>
    <scope>NUCLEOTIDE SEQUENCE</scope>
    <source>
        <strain evidence="2">RS5133</strain>
    </source>
</reference>
<keyword evidence="1" id="KW-0812">Transmembrane</keyword>
<evidence type="ECO:0000313" key="2">
    <source>
        <dbReference type="EMBL" id="GMT22804.1"/>
    </source>
</evidence>
<feature type="transmembrane region" description="Helical" evidence="1">
    <location>
        <begin position="7"/>
        <end position="30"/>
    </location>
</feature>
<name>A0AAV5VTB2_9BILA</name>
<protein>
    <recommendedName>
        <fullName evidence="4">G protein-coupled receptor</fullName>
    </recommendedName>
</protein>
<dbReference type="Proteomes" id="UP001432322">
    <property type="component" value="Unassembled WGS sequence"/>
</dbReference>
<evidence type="ECO:0000313" key="3">
    <source>
        <dbReference type="Proteomes" id="UP001432322"/>
    </source>
</evidence>
<feature type="non-terminal residue" evidence="2">
    <location>
        <position position="1"/>
    </location>
</feature>
<keyword evidence="1" id="KW-1133">Transmembrane helix</keyword>
<dbReference type="AlphaFoldDB" id="A0AAV5VTB2"/>
<dbReference type="EMBL" id="BTSY01000004">
    <property type="protein sequence ID" value="GMT22804.1"/>
    <property type="molecule type" value="Genomic_DNA"/>
</dbReference>
<feature type="transmembrane region" description="Helical" evidence="1">
    <location>
        <begin position="50"/>
        <end position="69"/>
    </location>
</feature>
<evidence type="ECO:0008006" key="4">
    <source>
        <dbReference type="Google" id="ProtNLM"/>
    </source>
</evidence>
<comment type="caution">
    <text evidence="2">The sequence shown here is derived from an EMBL/GenBank/DDBJ whole genome shotgun (WGS) entry which is preliminary data.</text>
</comment>
<proteinExistence type="predicted"/>
<sequence length="127" mass="15044">SHFRYLLCVWALSYCIFFALNITISIMNLIEPTGYLPKALNDPPIRLVIYQIYLTNNVFCSFLELTLNVERIISIIKPMKYHSAGFAWKTLLVWTVQTVFSRFRIYGIDRVLNHSRKRFTLWLACFK</sequence>
<gene>
    <name evidence="2" type="ORF">PFISCL1PPCAC_14101</name>
</gene>
<keyword evidence="1" id="KW-0472">Membrane</keyword>
<keyword evidence="3" id="KW-1185">Reference proteome</keyword>